<dbReference type="InterPro" id="IPR018123">
    <property type="entry name" value="WWE-dom_subgr"/>
</dbReference>
<name>A0A9N7U5S1_PLEPL</name>
<dbReference type="FunFam" id="3.30.40.10:FF:000204">
    <property type="entry name" value="E3 ubiquitin-protein ligase RNF146"/>
    <property type="match status" value="1"/>
</dbReference>
<comment type="function">
    <text evidence="16">E3 ubiquitin-protein ligase that specifically binds poly-ADP-ribosylated proteins and mediates their ubiquitination and subsequent degradation.</text>
</comment>
<dbReference type="PANTHER" id="PTHR13417:SF2">
    <property type="entry name" value="E3 UBIQUITIN-PROTEIN LIGASE RNF146"/>
    <property type="match status" value="1"/>
</dbReference>
<dbReference type="InterPro" id="IPR043601">
    <property type="entry name" value="Rspo_Fu-CRD_dom"/>
</dbReference>
<dbReference type="InterPro" id="IPR017907">
    <property type="entry name" value="Znf_RING_CS"/>
</dbReference>
<dbReference type="InterPro" id="IPR006212">
    <property type="entry name" value="Furin_repeat"/>
</dbReference>
<keyword evidence="6" id="KW-0964">Secreted</keyword>
<evidence type="ECO:0000256" key="7">
    <source>
        <dbReference type="ARBA" id="ARBA00022679"/>
    </source>
</evidence>
<evidence type="ECO:0000256" key="14">
    <source>
        <dbReference type="ARBA" id="ARBA00023180"/>
    </source>
</evidence>
<dbReference type="SUPFAM" id="SSF117839">
    <property type="entry name" value="WWE domain"/>
    <property type="match status" value="1"/>
</dbReference>
<reference evidence="19" key="1">
    <citation type="submission" date="2020-03" db="EMBL/GenBank/DDBJ databases">
        <authorList>
            <person name="Weist P."/>
        </authorList>
    </citation>
    <scope>NUCLEOTIDE SEQUENCE</scope>
</reference>
<keyword evidence="20" id="KW-1185">Reference proteome</keyword>
<dbReference type="PROSITE" id="PS00518">
    <property type="entry name" value="ZF_RING_1"/>
    <property type="match status" value="1"/>
</dbReference>
<proteinExistence type="predicted"/>
<evidence type="ECO:0000256" key="2">
    <source>
        <dbReference type="ARBA" id="ARBA00004514"/>
    </source>
</evidence>
<dbReference type="Gene3D" id="3.30.40.10">
    <property type="entry name" value="Zinc/RING finger domain, C3HC4 (zinc finger)"/>
    <property type="match status" value="1"/>
</dbReference>
<dbReference type="GO" id="GO:0072572">
    <property type="term" value="F:poly-ADP-D-ribose binding"/>
    <property type="evidence" value="ECO:0007669"/>
    <property type="project" value="UniProtKB-UniRule"/>
</dbReference>
<comment type="pathway">
    <text evidence="4 16">Protein modification; protein ubiquitination.</text>
</comment>
<dbReference type="SUPFAM" id="SSF57850">
    <property type="entry name" value="RING/U-box"/>
    <property type="match status" value="1"/>
</dbReference>
<dbReference type="FunFam" id="3.30.720.50:FF:000003">
    <property type="entry name" value="E3 ubiquitin-protein ligase RNF146"/>
    <property type="match status" value="1"/>
</dbReference>
<keyword evidence="9 16" id="KW-0479">Metal-binding</keyword>
<evidence type="ECO:0000256" key="10">
    <source>
        <dbReference type="ARBA" id="ARBA00022729"/>
    </source>
</evidence>
<dbReference type="SMART" id="SM00678">
    <property type="entry name" value="WWE"/>
    <property type="match status" value="1"/>
</dbReference>
<comment type="subcellular location">
    <subcellularLocation>
        <location evidence="2 16">Cytoplasm</location>
        <location evidence="2 16">Cytosol</location>
    </subcellularLocation>
    <subcellularLocation>
        <location evidence="3">Secreted</location>
    </subcellularLocation>
</comment>
<evidence type="ECO:0000313" key="19">
    <source>
        <dbReference type="EMBL" id="CAB1424496.1"/>
    </source>
</evidence>
<comment type="caution">
    <text evidence="19">The sequence shown here is derived from an EMBL/GenBank/DDBJ whole genome shotgun (WGS) entry which is preliminary data.</text>
</comment>
<evidence type="ECO:0000256" key="5">
    <source>
        <dbReference type="ARBA" id="ARBA00022490"/>
    </source>
</evidence>
<dbReference type="Pfam" id="PF15913">
    <property type="entry name" value="Furin-like_2"/>
    <property type="match status" value="1"/>
</dbReference>
<keyword evidence="5 16" id="KW-0963">Cytoplasm</keyword>
<keyword evidence="10" id="KW-0732">Signal</keyword>
<dbReference type="Proteomes" id="UP001153269">
    <property type="component" value="Unassembled WGS sequence"/>
</dbReference>
<dbReference type="PANTHER" id="PTHR13417">
    <property type="entry name" value="E3 UBIQUITIN-PROTEIN LIGASE RNF146"/>
    <property type="match status" value="1"/>
</dbReference>
<dbReference type="InterPro" id="IPR009030">
    <property type="entry name" value="Growth_fac_rcpt_cys_sf"/>
</dbReference>
<dbReference type="InterPro" id="IPR004170">
    <property type="entry name" value="WWE_dom"/>
</dbReference>
<dbReference type="Pfam" id="PF02825">
    <property type="entry name" value="WWE"/>
    <property type="match status" value="1"/>
</dbReference>
<evidence type="ECO:0000256" key="16">
    <source>
        <dbReference type="RuleBase" id="RU367115"/>
    </source>
</evidence>
<evidence type="ECO:0000256" key="11">
    <source>
        <dbReference type="ARBA" id="ARBA00022771"/>
    </source>
</evidence>
<dbReference type="InterPro" id="IPR033509">
    <property type="entry name" value="RNF146"/>
</dbReference>
<keyword evidence="13 16" id="KW-0862">Zinc</keyword>
<evidence type="ECO:0000259" key="17">
    <source>
        <dbReference type="PROSITE" id="PS50089"/>
    </source>
</evidence>
<comment type="PTM">
    <text evidence="16">Ubiquitinated; autoubiquitinated.</text>
</comment>
<dbReference type="SMART" id="SM00184">
    <property type="entry name" value="RING"/>
    <property type="match status" value="1"/>
</dbReference>
<evidence type="ECO:0000256" key="6">
    <source>
        <dbReference type="ARBA" id="ARBA00022525"/>
    </source>
</evidence>
<evidence type="ECO:0000256" key="8">
    <source>
        <dbReference type="ARBA" id="ARBA00022687"/>
    </source>
</evidence>
<dbReference type="GO" id="GO:0061630">
    <property type="term" value="F:ubiquitin protein ligase activity"/>
    <property type="evidence" value="ECO:0007669"/>
    <property type="project" value="UniProtKB-UniRule"/>
</dbReference>
<dbReference type="GO" id="GO:0006511">
    <property type="term" value="P:ubiquitin-dependent protein catabolic process"/>
    <property type="evidence" value="ECO:0007669"/>
    <property type="project" value="UniProtKB-UniRule"/>
</dbReference>
<evidence type="ECO:0000256" key="9">
    <source>
        <dbReference type="ARBA" id="ARBA00022723"/>
    </source>
</evidence>
<dbReference type="GO" id="GO:0008270">
    <property type="term" value="F:zinc ion binding"/>
    <property type="evidence" value="ECO:0007669"/>
    <property type="project" value="UniProtKB-UniRule"/>
</dbReference>
<evidence type="ECO:0000256" key="1">
    <source>
        <dbReference type="ARBA" id="ARBA00000900"/>
    </source>
</evidence>
<comment type="domain">
    <text evidence="16">The WWE domain mediates non-covalent poly(ADP-ribose)-binding.</text>
</comment>
<dbReference type="AlphaFoldDB" id="A0A9N7U5S1"/>
<feature type="domain" description="RING-type" evidence="17">
    <location>
        <begin position="213"/>
        <end position="251"/>
    </location>
</feature>
<evidence type="ECO:0000256" key="4">
    <source>
        <dbReference type="ARBA" id="ARBA00004906"/>
    </source>
</evidence>
<dbReference type="InterPro" id="IPR013083">
    <property type="entry name" value="Znf_RING/FYVE/PHD"/>
</dbReference>
<organism evidence="19 20">
    <name type="scientific">Pleuronectes platessa</name>
    <name type="common">European plaice</name>
    <dbReference type="NCBI Taxonomy" id="8262"/>
    <lineage>
        <taxon>Eukaryota</taxon>
        <taxon>Metazoa</taxon>
        <taxon>Chordata</taxon>
        <taxon>Craniata</taxon>
        <taxon>Vertebrata</taxon>
        <taxon>Euteleostomi</taxon>
        <taxon>Actinopterygii</taxon>
        <taxon>Neopterygii</taxon>
        <taxon>Teleostei</taxon>
        <taxon>Neoteleostei</taxon>
        <taxon>Acanthomorphata</taxon>
        <taxon>Carangaria</taxon>
        <taxon>Pleuronectiformes</taxon>
        <taxon>Pleuronectoidei</taxon>
        <taxon>Pleuronectidae</taxon>
        <taxon>Pleuronectes</taxon>
    </lineage>
</organism>
<dbReference type="PROSITE" id="PS50918">
    <property type="entry name" value="WWE"/>
    <property type="match status" value="1"/>
</dbReference>
<dbReference type="CDD" id="cd16546">
    <property type="entry name" value="RING-HC_RNF146"/>
    <property type="match status" value="1"/>
</dbReference>
<gene>
    <name evidence="19" type="ORF">PLEPLA_LOCUS12421</name>
</gene>
<keyword evidence="11 15" id="KW-0863">Zinc-finger</keyword>
<evidence type="ECO:0000256" key="3">
    <source>
        <dbReference type="ARBA" id="ARBA00004613"/>
    </source>
</evidence>
<dbReference type="InterPro" id="IPR044110">
    <property type="entry name" value="RING-HC_RNF146"/>
</dbReference>
<feature type="domain" description="WWE" evidence="18">
    <location>
        <begin position="278"/>
        <end position="355"/>
    </location>
</feature>
<protein>
    <recommendedName>
        <fullName evidence="16">E3 ubiquitin-protein ligase</fullName>
        <ecNumber evidence="16">2.3.2.27</ecNumber>
    </recommendedName>
</protein>
<evidence type="ECO:0000313" key="20">
    <source>
        <dbReference type="Proteomes" id="UP001153269"/>
    </source>
</evidence>
<dbReference type="GO" id="GO:0005634">
    <property type="term" value="C:nucleus"/>
    <property type="evidence" value="ECO:0007669"/>
    <property type="project" value="TreeGrafter"/>
</dbReference>
<dbReference type="InterPro" id="IPR001841">
    <property type="entry name" value="Znf_RING"/>
</dbReference>
<dbReference type="SUPFAM" id="SSF57184">
    <property type="entry name" value="Growth factor receptor domain"/>
    <property type="match status" value="1"/>
</dbReference>
<dbReference type="GO" id="GO:0005576">
    <property type="term" value="C:extracellular region"/>
    <property type="evidence" value="ECO:0007669"/>
    <property type="project" value="UniProtKB-SubCell"/>
</dbReference>
<keyword evidence="8" id="KW-0879">Wnt signaling pathway</keyword>
<comment type="catalytic activity">
    <reaction evidence="1 16">
        <text>S-ubiquitinyl-[E2 ubiquitin-conjugating enzyme]-L-cysteine + [acceptor protein]-L-lysine = [E2 ubiquitin-conjugating enzyme]-L-cysteine + N(6)-ubiquitinyl-[acceptor protein]-L-lysine.</text>
        <dbReference type="EC" id="2.3.2.27"/>
    </reaction>
</comment>
<dbReference type="SMART" id="SM00261">
    <property type="entry name" value="FU"/>
    <property type="match status" value="3"/>
</dbReference>
<dbReference type="Gene3D" id="2.10.220.10">
    <property type="entry name" value="Hormone Receptor, Insulin-like Growth Factor Receptor 1, Chain A, domain 2"/>
    <property type="match status" value="2"/>
</dbReference>
<accession>A0A9N7U5S1</accession>
<dbReference type="Gene3D" id="3.30.720.50">
    <property type="match status" value="1"/>
</dbReference>
<keyword evidence="12 16" id="KW-0833">Ubl conjugation pathway</keyword>
<dbReference type="EMBL" id="CADEAL010000735">
    <property type="protein sequence ID" value="CAB1424496.1"/>
    <property type="molecule type" value="Genomic_DNA"/>
</dbReference>
<evidence type="ECO:0000256" key="13">
    <source>
        <dbReference type="ARBA" id="ARBA00022833"/>
    </source>
</evidence>
<dbReference type="GO" id="GO:0005829">
    <property type="term" value="C:cytosol"/>
    <property type="evidence" value="ECO:0007669"/>
    <property type="project" value="UniProtKB-SubCell"/>
</dbReference>
<keyword evidence="7 16" id="KW-0808">Transferase</keyword>
<dbReference type="GO" id="GO:0016055">
    <property type="term" value="P:Wnt signaling pathway"/>
    <property type="evidence" value="ECO:0007669"/>
    <property type="project" value="UniProtKB-KW"/>
</dbReference>
<dbReference type="EC" id="2.3.2.27" evidence="16"/>
<evidence type="ECO:0000256" key="12">
    <source>
        <dbReference type="ARBA" id="ARBA00022786"/>
    </source>
</evidence>
<dbReference type="GO" id="GO:0051865">
    <property type="term" value="P:protein autoubiquitination"/>
    <property type="evidence" value="ECO:0007669"/>
    <property type="project" value="UniProtKB-UniRule"/>
</dbReference>
<keyword evidence="14" id="KW-0325">Glycoprotein</keyword>
<dbReference type="PROSITE" id="PS50089">
    <property type="entry name" value="ZF_RING_2"/>
    <property type="match status" value="1"/>
</dbReference>
<evidence type="ECO:0000259" key="18">
    <source>
        <dbReference type="PROSITE" id="PS50918"/>
    </source>
</evidence>
<dbReference type="InterPro" id="IPR037197">
    <property type="entry name" value="WWE_dom_sf"/>
</dbReference>
<evidence type="ECO:0000256" key="15">
    <source>
        <dbReference type="PROSITE-ProRule" id="PRU00175"/>
    </source>
</evidence>
<sequence length="370" mass="41242">MDLARGADNTKILRYRRSSSVARLCPAGCASCSALNGCLSCKPRLFFHLELDGMRQRGTCLSSCPRGHYDKRSPQFNTCTRCREDCAFCFSETFCTRCHPDHFLFRGKCGNSCPTGLTANTALRECTECPAGCEVCVRKNECVRCQAELYFLHGQCHHNCPSGSEPDLRTLLEGCGDMDRPVNHQAPTKLIEEVGDTCATDSSTSNTTTNPECSICLQSCVHPVRLPCCHVFCFLCVKGASWHSKRCALCRQEVPEDFLERPVLLSPEELKAAASGVSRSGGTGGVSPGDSAWYYEGRNGWWQYDERTTRELEEAFSRDKKSTEMLIAGFLYVADLENMVQYRRNEHGRRRKIKRDAVDIPKKGVAGLSH</sequence>